<protein>
    <submittedName>
        <fullName evidence="2">Uncharacterized protein</fullName>
    </submittedName>
</protein>
<accession>A0A923MUG1</accession>
<evidence type="ECO:0000256" key="1">
    <source>
        <dbReference type="SAM" id="Phobius"/>
    </source>
</evidence>
<sequence>MNPQDLFSRGWWIATGLLAAVGAWVLARLRRRRTERHLHVARLAAEIVEVARSIEADLQELPRTSEAVELARRCGECRRRTTDTASRRLRDDALEDAIGQLHDDHRRVVDLRSEVDVLMVAKRSGQPVSRELRFARGTKPGRSRFTTTGLLTRPSSLG</sequence>
<keyword evidence="1" id="KW-0472">Membrane</keyword>
<feature type="transmembrane region" description="Helical" evidence="1">
    <location>
        <begin position="6"/>
        <end position="27"/>
    </location>
</feature>
<gene>
    <name evidence="2" type="ORF">H8N03_19825</name>
</gene>
<dbReference type="Proteomes" id="UP000608513">
    <property type="component" value="Unassembled WGS sequence"/>
</dbReference>
<keyword evidence="1" id="KW-1133">Transmembrane helix</keyword>
<dbReference type="RefSeq" id="WP_187077949.1">
    <property type="nucleotide sequence ID" value="NZ_JACORT010000009.1"/>
</dbReference>
<organism evidence="2 3">
    <name type="scientific">Ramlibacter cellulosilyticus</name>
    <dbReference type="NCBI Taxonomy" id="2764187"/>
    <lineage>
        <taxon>Bacteria</taxon>
        <taxon>Pseudomonadati</taxon>
        <taxon>Pseudomonadota</taxon>
        <taxon>Betaproteobacteria</taxon>
        <taxon>Burkholderiales</taxon>
        <taxon>Comamonadaceae</taxon>
        <taxon>Ramlibacter</taxon>
    </lineage>
</organism>
<dbReference type="EMBL" id="JACORT010000009">
    <property type="protein sequence ID" value="MBC5785206.1"/>
    <property type="molecule type" value="Genomic_DNA"/>
</dbReference>
<name>A0A923MUG1_9BURK</name>
<comment type="caution">
    <text evidence="2">The sequence shown here is derived from an EMBL/GenBank/DDBJ whole genome shotgun (WGS) entry which is preliminary data.</text>
</comment>
<proteinExistence type="predicted"/>
<evidence type="ECO:0000313" key="3">
    <source>
        <dbReference type="Proteomes" id="UP000608513"/>
    </source>
</evidence>
<evidence type="ECO:0000313" key="2">
    <source>
        <dbReference type="EMBL" id="MBC5785206.1"/>
    </source>
</evidence>
<keyword evidence="1" id="KW-0812">Transmembrane</keyword>
<dbReference type="AlphaFoldDB" id="A0A923MUG1"/>
<keyword evidence="3" id="KW-1185">Reference proteome</keyword>
<reference evidence="2" key="1">
    <citation type="submission" date="2020-08" db="EMBL/GenBank/DDBJ databases">
        <title>Ramlibacter sp. USB13 16S ribosomal RNA gene genome sequencing and assembly.</title>
        <authorList>
            <person name="Kang M."/>
        </authorList>
    </citation>
    <scope>NUCLEOTIDE SEQUENCE</scope>
    <source>
        <strain evidence="2">USB13</strain>
    </source>
</reference>